<gene>
    <name evidence="10" type="primary">dfrA</name>
    <name evidence="10" type="ORF">NCTC11545_00824</name>
</gene>
<dbReference type="FunFam" id="3.40.430.10:FF:000001">
    <property type="entry name" value="Dihydrofolate reductase"/>
    <property type="match status" value="1"/>
</dbReference>
<comment type="function">
    <text evidence="7 8">Key enzyme in folate metabolism. Catalyzes an essential reaction for de novo glycine and purine synthesis, and for DNA precursor synthesis.</text>
</comment>
<proteinExistence type="inferred from homology"/>
<comment type="catalytic activity">
    <reaction evidence="8">
        <text>(6S)-5,6,7,8-tetrahydrofolate + NADP(+) = 7,8-dihydrofolate + NADPH + H(+)</text>
        <dbReference type="Rhea" id="RHEA:15009"/>
        <dbReference type="ChEBI" id="CHEBI:15378"/>
        <dbReference type="ChEBI" id="CHEBI:57451"/>
        <dbReference type="ChEBI" id="CHEBI:57453"/>
        <dbReference type="ChEBI" id="CHEBI:57783"/>
        <dbReference type="ChEBI" id="CHEBI:58349"/>
        <dbReference type="EC" id="1.5.1.3"/>
    </reaction>
</comment>
<evidence type="ECO:0000259" key="9">
    <source>
        <dbReference type="PROSITE" id="PS51330"/>
    </source>
</evidence>
<comment type="similarity">
    <text evidence="2 8">Belongs to the dihydrofolate reductase family.</text>
</comment>
<dbReference type="CDD" id="cd00209">
    <property type="entry name" value="DHFR"/>
    <property type="match status" value="1"/>
</dbReference>
<dbReference type="EMBL" id="UAVS01000001">
    <property type="protein sequence ID" value="SQA93452.1"/>
    <property type="molecule type" value="Genomic_DNA"/>
</dbReference>
<comment type="pathway">
    <text evidence="1 8">Cofactor biosynthesis; tetrahydrofolate biosynthesis; 5,6,7,8-tetrahydrofolate from 7,8-dihydrofolate: step 1/1.</text>
</comment>
<dbReference type="InterPro" id="IPR024072">
    <property type="entry name" value="DHFR-like_dom_sf"/>
</dbReference>
<dbReference type="PRINTS" id="PR00070">
    <property type="entry name" value="DHFR"/>
</dbReference>
<dbReference type="InterPro" id="IPR001796">
    <property type="entry name" value="DHFR_dom"/>
</dbReference>
<evidence type="ECO:0000256" key="1">
    <source>
        <dbReference type="ARBA" id="ARBA00004903"/>
    </source>
</evidence>
<dbReference type="PANTHER" id="PTHR48069">
    <property type="entry name" value="DIHYDROFOLATE REDUCTASE"/>
    <property type="match status" value="1"/>
</dbReference>
<dbReference type="GO" id="GO:0070401">
    <property type="term" value="F:NADP+ binding"/>
    <property type="evidence" value="ECO:0007669"/>
    <property type="project" value="UniProtKB-ARBA"/>
</dbReference>
<dbReference type="GO" id="GO:0046654">
    <property type="term" value="P:tetrahydrofolate biosynthetic process"/>
    <property type="evidence" value="ECO:0007669"/>
    <property type="project" value="UniProtKB-UniPathway"/>
</dbReference>
<evidence type="ECO:0000256" key="3">
    <source>
        <dbReference type="ARBA" id="ARBA00012856"/>
    </source>
</evidence>
<dbReference type="Gene3D" id="3.40.430.10">
    <property type="entry name" value="Dihydrofolate Reductase, subunit A"/>
    <property type="match status" value="1"/>
</dbReference>
<dbReference type="SUPFAM" id="SSF53597">
    <property type="entry name" value="Dihydrofolate reductase-like"/>
    <property type="match status" value="1"/>
</dbReference>
<accession>A0A2X2SK37</accession>
<evidence type="ECO:0000256" key="8">
    <source>
        <dbReference type="PIRNR" id="PIRNR000194"/>
    </source>
</evidence>
<name>A0A2X2SK37_CAPOC</name>
<keyword evidence="6 8" id="KW-0560">Oxidoreductase</keyword>
<evidence type="ECO:0000313" key="10">
    <source>
        <dbReference type="EMBL" id="SQA93452.1"/>
    </source>
</evidence>
<evidence type="ECO:0000256" key="6">
    <source>
        <dbReference type="ARBA" id="ARBA00023002"/>
    </source>
</evidence>
<evidence type="ECO:0000313" key="11">
    <source>
        <dbReference type="Proteomes" id="UP000250169"/>
    </source>
</evidence>
<evidence type="ECO:0000256" key="7">
    <source>
        <dbReference type="ARBA" id="ARBA00025067"/>
    </source>
</evidence>
<organism evidence="10 11">
    <name type="scientific">Capnocytophaga ochracea</name>
    <dbReference type="NCBI Taxonomy" id="1018"/>
    <lineage>
        <taxon>Bacteria</taxon>
        <taxon>Pseudomonadati</taxon>
        <taxon>Bacteroidota</taxon>
        <taxon>Flavobacteriia</taxon>
        <taxon>Flavobacteriales</taxon>
        <taxon>Flavobacteriaceae</taxon>
        <taxon>Capnocytophaga</taxon>
    </lineage>
</organism>
<dbReference type="PROSITE" id="PS51330">
    <property type="entry name" value="DHFR_2"/>
    <property type="match status" value="1"/>
</dbReference>
<dbReference type="Proteomes" id="UP000250169">
    <property type="component" value="Unassembled WGS sequence"/>
</dbReference>
<keyword evidence="5 8" id="KW-0521">NADP</keyword>
<dbReference type="GO" id="GO:0046655">
    <property type="term" value="P:folic acid metabolic process"/>
    <property type="evidence" value="ECO:0007669"/>
    <property type="project" value="TreeGrafter"/>
</dbReference>
<dbReference type="EC" id="1.5.1.3" evidence="3 8"/>
<sequence length="164" mass="18778">MITLIAAVAENNAIGKGDQLLWHLPEDFKHFKRLTTGHCIIMGRKTFETFPKPLPNRIHIVITRQKGYAKEGAVVVSSVEEAIEKALTIDPNPYVIGGGEIYAQTLPFADVIELTRVHHTFAEADVFFPEFNREEWELVASERFEKDERHAYGFTFERYVVTRS</sequence>
<evidence type="ECO:0000256" key="5">
    <source>
        <dbReference type="ARBA" id="ARBA00022857"/>
    </source>
</evidence>
<keyword evidence="4 8" id="KW-0554">One-carbon metabolism</keyword>
<feature type="domain" description="DHFR" evidence="9">
    <location>
        <begin position="1"/>
        <end position="161"/>
    </location>
</feature>
<dbReference type="Pfam" id="PF00186">
    <property type="entry name" value="DHFR_1"/>
    <property type="match status" value="1"/>
</dbReference>
<evidence type="ECO:0000256" key="4">
    <source>
        <dbReference type="ARBA" id="ARBA00022563"/>
    </source>
</evidence>
<dbReference type="AlphaFoldDB" id="A0A2X2SK37"/>
<dbReference type="PIRSF" id="PIRSF000194">
    <property type="entry name" value="DHFR"/>
    <property type="match status" value="1"/>
</dbReference>
<dbReference type="GO" id="GO:0005829">
    <property type="term" value="C:cytosol"/>
    <property type="evidence" value="ECO:0007669"/>
    <property type="project" value="TreeGrafter"/>
</dbReference>
<dbReference type="GO" id="GO:0004146">
    <property type="term" value="F:dihydrofolate reductase activity"/>
    <property type="evidence" value="ECO:0007669"/>
    <property type="project" value="UniProtKB-EC"/>
</dbReference>
<protein>
    <recommendedName>
        <fullName evidence="3 8">Dihydrofolate reductase</fullName>
        <ecNumber evidence="3 8">1.5.1.3</ecNumber>
    </recommendedName>
</protein>
<dbReference type="PANTHER" id="PTHR48069:SF3">
    <property type="entry name" value="DIHYDROFOLATE REDUCTASE"/>
    <property type="match status" value="1"/>
</dbReference>
<dbReference type="GO" id="GO:0006730">
    <property type="term" value="P:one-carbon metabolic process"/>
    <property type="evidence" value="ECO:0007669"/>
    <property type="project" value="UniProtKB-KW"/>
</dbReference>
<evidence type="ECO:0000256" key="2">
    <source>
        <dbReference type="ARBA" id="ARBA00009539"/>
    </source>
</evidence>
<reference evidence="10 11" key="1">
    <citation type="submission" date="2018-06" db="EMBL/GenBank/DDBJ databases">
        <authorList>
            <consortium name="Pathogen Informatics"/>
            <person name="Doyle S."/>
        </authorList>
    </citation>
    <scope>NUCLEOTIDE SEQUENCE [LARGE SCALE GENOMIC DNA]</scope>
    <source>
        <strain evidence="10 11">NCTC11545</strain>
    </source>
</reference>
<dbReference type="InterPro" id="IPR012259">
    <property type="entry name" value="DHFR"/>
</dbReference>
<dbReference type="GO" id="GO:0046452">
    <property type="term" value="P:dihydrofolate metabolic process"/>
    <property type="evidence" value="ECO:0007669"/>
    <property type="project" value="TreeGrafter"/>
</dbReference>
<dbReference type="RefSeq" id="WP_009410341.1">
    <property type="nucleotide sequence ID" value="NZ_UAVS01000001.1"/>
</dbReference>
<dbReference type="UniPathway" id="UPA00077">
    <property type="reaction ID" value="UER00158"/>
</dbReference>